<keyword evidence="4" id="KW-1185">Reference proteome</keyword>
<name>A0AAE1AH06_9GAST</name>
<evidence type="ECO:0000313" key="4">
    <source>
        <dbReference type="Proteomes" id="UP001283361"/>
    </source>
</evidence>
<sequence length="247" mass="26795">MVGTAAKLGACILFAALLTKTKAQTEGLKLSLDHEIISRGDQDKFGQLTCQANGNKVKIESFTVIWVKVTGETTDLITVTPSSPSNIVSQSGIYGNGSLENNDGYISLDQMDAAICGSSYFLCEAFFTNPSGERERAIAMARPGQPPKGYSDQGSSNDTDAKDVAALEKKLADMTEAFRIFNSSFTTVLQNREKEEREQRNTLSRIGMLEDKVSKLNGSQSCDPCSNTTQAIENLEKRLEQLEDGGV</sequence>
<evidence type="ECO:0000313" key="3">
    <source>
        <dbReference type="EMBL" id="KAK3787071.1"/>
    </source>
</evidence>
<accession>A0AAE1AH06</accession>
<protein>
    <recommendedName>
        <fullName evidence="2">Ig-like domain-containing protein</fullName>
    </recommendedName>
</protein>
<keyword evidence="1" id="KW-0732">Signal</keyword>
<evidence type="ECO:0000256" key="1">
    <source>
        <dbReference type="SAM" id="SignalP"/>
    </source>
</evidence>
<feature type="domain" description="Ig-like" evidence="2">
    <location>
        <begin position="40"/>
        <end position="139"/>
    </location>
</feature>
<dbReference type="AlphaFoldDB" id="A0AAE1AH06"/>
<dbReference type="EMBL" id="JAWDGP010001910">
    <property type="protein sequence ID" value="KAK3787071.1"/>
    <property type="molecule type" value="Genomic_DNA"/>
</dbReference>
<comment type="caution">
    <text evidence="3">The sequence shown here is derived from an EMBL/GenBank/DDBJ whole genome shotgun (WGS) entry which is preliminary data.</text>
</comment>
<proteinExistence type="predicted"/>
<dbReference type="PROSITE" id="PS50835">
    <property type="entry name" value="IG_LIKE"/>
    <property type="match status" value="1"/>
</dbReference>
<feature type="chain" id="PRO_5042236535" description="Ig-like domain-containing protein" evidence="1">
    <location>
        <begin position="24"/>
        <end position="247"/>
    </location>
</feature>
<dbReference type="InterPro" id="IPR007110">
    <property type="entry name" value="Ig-like_dom"/>
</dbReference>
<reference evidence="3" key="1">
    <citation type="journal article" date="2023" name="G3 (Bethesda)">
        <title>A reference genome for the long-term kleptoplast-retaining sea slug Elysia crispata morphotype clarki.</title>
        <authorList>
            <person name="Eastman K.E."/>
            <person name="Pendleton A.L."/>
            <person name="Shaikh M.A."/>
            <person name="Suttiyut T."/>
            <person name="Ogas R."/>
            <person name="Tomko P."/>
            <person name="Gavelis G."/>
            <person name="Widhalm J.R."/>
            <person name="Wisecaver J.H."/>
        </authorList>
    </citation>
    <scope>NUCLEOTIDE SEQUENCE</scope>
    <source>
        <strain evidence="3">ECLA1</strain>
    </source>
</reference>
<dbReference type="Proteomes" id="UP001283361">
    <property type="component" value="Unassembled WGS sequence"/>
</dbReference>
<gene>
    <name evidence="3" type="ORF">RRG08_031546</name>
</gene>
<organism evidence="3 4">
    <name type="scientific">Elysia crispata</name>
    <name type="common">lettuce slug</name>
    <dbReference type="NCBI Taxonomy" id="231223"/>
    <lineage>
        <taxon>Eukaryota</taxon>
        <taxon>Metazoa</taxon>
        <taxon>Spiralia</taxon>
        <taxon>Lophotrochozoa</taxon>
        <taxon>Mollusca</taxon>
        <taxon>Gastropoda</taxon>
        <taxon>Heterobranchia</taxon>
        <taxon>Euthyneura</taxon>
        <taxon>Panpulmonata</taxon>
        <taxon>Sacoglossa</taxon>
        <taxon>Placobranchoidea</taxon>
        <taxon>Plakobranchidae</taxon>
        <taxon>Elysia</taxon>
    </lineage>
</organism>
<evidence type="ECO:0000259" key="2">
    <source>
        <dbReference type="PROSITE" id="PS50835"/>
    </source>
</evidence>
<feature type="signal peptide" evidence="1">
    <location>
        <begin position="1"/>
        <end position="23"/>
    </location>
</feature>